<accession>A0A2X3L1K9</accession>
<evidence type="ECO:0000313" key="3">
    <source>
        <dbReference type="Proteomes" id="UP000249818"/>
    </source>
</evidence>
<feature type="domain" description="Putative regulatory protein FmdB zinc ribbon" evidence="1">
    <location>
        <begin position="1"/>
        <end position="42"/>
    </location>
</feature>
<dbReference type="KEGG" id="bana:BARAN1_0646"/>
<evidence type="ECO:0000313" key="2">
    <source>
        <dbReference type="EMBL" id="SQD92670.1"/>
    </source>
</evidence>
<name>A0A2X3L1K9_9BACT</name>
<dbReference type="RefSeq" id="WP_122030859.1">
    <property type="nucleotide sequence ID" value="NZ_LS483254.1"/>
</dbReference>
<proteinExistence type="predicted"/>
<dbReference type="Pfam" id="PF09723">
    <property type="entry name" value="Zn_ribbon_8"/>
    <property type="match status" value="1"/>
</dbReference>
<dbReference type="Proteomes" id="UP000249818">
    <property type="component" value="Chromosome BARAN1"/>
</dbReference>
<reference evidence="3" key="1">
    <citation type="submission" date="2018-05" db="EMBL/GenBank/DDBJ databases">
        <authorList>
            <person name="Hao L."/>
        </authorList>
    </citation>
    <scope>NUCLEOTIDE SEQUENCE [LARGE SCALE GENOMIC DNA]</scope>
</reference>
<dbReference type="NCBIfam" id="TIGR02605">
    <property type="entry name" value="CxxC_CxxC_SSSS"/>
    <property type="match status" value="1"/>
</dbReference>
<dbReference type="AlphaFoldDB" id="A0A2X3L1K9"/>
<evidence type="ECO:0000259" key="1">
    <source>
        <dbReference type="SMART" id="SM00834"/>
    </source>
</evidence>
<dbReference type="Gene3D" id="2.20.28.30">
    <property type="entry name" value="RNA polymerase ii, chain L"/>
    <property type="match status" value="1"/>
</dbReference>
<keyword evidence="3" id="KW-1185">Reference proteome</keyword>
<dbReference type="PANTHER" id="PTHR34404">
    <property type="entry name" value="REGULATORY PROTEIN, FMDB FAMILY"/>
    <property type="match status" value="1"/>
</dbReference>
<dbReference type="SMART" id="SM00834">
    <property type="entry name" value="CxxC_CXXC_SSSS"/>
    <property type="match status" value="1"/>
</dbReference>
<sequence length="75" mass="8290">MPIYRYRCSRCGTEFRELRGVQDRALVRCPGCGASEVTRLLPRFGVVYKGSGFYTTDYRRARSGGASSDGATDGE</sequence>
<dbReference type="SUPFAM" id="SSF63393">
    <property type="entry name" value="RNA polymerase subunits"/>
    <property type="match status" value="1"/>
</dbReference>
<dbReference type="PANTHER" id="PTHR34404:SF2">
    <property type="entry name" value="CONSERVED SERINE RICH PROTEIN"/>
    <property type="match status" value="1"/>
</dbReference>
<dbReference type="InterPro" id="IPR029040">
    <property type="entry name" value="RPABC4/Spt4"/>
</dbReference>
<gene>
    <name evidence="2" type="ORF">BARAN1_0646</name>
</gene>
<dbReference type="EMBL" id="LS483254">
    <property type="protein sequence ID" value="SQD92670.1"/>
    <property type="molecule type" value="Genomic_DNA"/>
</dbReference>
<dbReference type="InterPro" id="IPR013429">
    <property type="entry name" value="Regulatory_FmdB_Zinc_ribbon"/>
</dbReference>
<protein>
    <submittedName>
        <fullName evidence="2">Putative regulatory protein, FmdB family</fullName>
    </submittedName>
</protein>
<organism evidence="2 3">
    <name type="scientific">Candidatus Bipolaricaulis anaerobius</name>
    <dbReference type="NCBI Taxonomy" id="2026885"/>
    <lineage>
        <taxon>Bacteria</taxon>
        <taxon>Candidatus Bipolaricaulota</taxon>
        <taxon>Candidatus Bipolaricaulia</taxon>
        <taxon>Candidatus Bipolaricaulales</taxon>
        <taxon>Candidatus Bipolaricaulaceae</taxon>
        <taxon>Candidatus Bipolaricaulis</taxon>
    </lineage>
</organism>
<dbReference type="OrthoDB" id="9813321at2"/>